<dbReference type="GO" id="GO:0032259">
    <property type="term" value="P:methylation"/>
    <property type="evidence" value="ECO:0007669"/>
    <property type="project" value="UniProtKB-KW"/>
</dbReference>
<gene>
    <name evidence="2" type="ORF">ITP53_09665</name>
</gene>
<sequence>MTDEIGYLLDNARAEAGVRFAALSAIFDPPTFRRIDDFGIGPGWRCWEVGAGGPSVPRGLAERVGPTGRVLATDIDVSWTRDAAGPVMEVRRHDVARDDPPDEAFDLVHARLVLVHVADRERALGSMIAALKPGGRILLEDADPALQPLSSPYEHGERERLANRIRTGFRAMLAGRGADLAYGRRLPGLLRAAGLVDVAAEAYFPIASPACDLLETATIAHIRDGLVAGGHATEDEVERHLANVAAGGMDLATAPMVSAWGRRPG</sequence>
<reference evidence="2" key="1">
    <citation type="submission" date="2020-11" db="EMBL/GenBank/DDBJ databases">
        <title>Whole-genome analyses of Nonomuraea sp. K274.</title>
        <authorList>
            <person name="Veyisoglu A."/>
        </authorList>
    </citation>
    <scope>NUCLEOTIDE SEQUENCE</scope>
    <source>
        <strain evidence="2">K274</strain>
    </source>
</reference>
<keyword evidence="1" id="KW-0808">Transferase</keyword>
<keyword evidence="2" id="KW-0489">Methyltransferase</keyword>
<dbReference type="Proteomes" id="UP000605361">
    <property type="component" value="Unassembled WGS sequence"/>
</dbReference>
<dbReference type="Gene3D" id="3.40.50.150">
    <property type="entry name" value="Vaccinia Virus protein VP39"/>
    <property type="match status" value="1"/>
</dbReference>
<dbReference type="GO" id="GO:0008168">
    <property type="term" value="F:methyltransferase activity"/>
    <property type="evidence" value="ECO:0007669"/>
    <property type="project" value="UniProtKB-KW"/>
</dbReference>
<dbReference type="EMBL" id="JADOGI010000021">
    <property type="protein sequence ID" value="MBF8186007.1"/>
    <property type="molecule type" value="Genomic_DNA"/>
</dbReference>
<dbReference type="AlphaFoldDB" id="A0A931EY13"/>
<dbReference type="InterPro" id="IPR029063">
    <property type="entry name" value="SAM-dependent_MTases_sf"/>
</dbReference>
<dbReference type="Pfam" id="PF13489">
    <property type="entry name" value="Methyltransf_23"/>
    <property type="match status" value="1"/>
</dbReference>
<dbReference type="SUPFAM" id="SSF53335">
    <property type="entry name" value="S-adenosyl-L-methionine-dependent methyltransferases"/>
    <property type="match status" value="1"/>
</dbReference>
<dbReference type="PANTHER" id="PTHR43861:SF3">
    <property type="entry name" value="PUTATIVE (AFU_ORTHOLOGUE AFUA_2G14390)-RELATED"/>
    <property type="match status" value="1"/>
</dbReference>
<protein>
    <submittedName>
        <fullName evidence="2">Methyltransferase domain-containing protein</fullName>
    </submittedName>
</protein>
<dbReference type="RefSeq" id="WP_195894986.1">
    <property type="nucleotide sequence ID" value="NZ_JADOGI010000021.1"/>
</dbReference>
<name>A0A931EY13_9ACTN</name>
<keyword evidence="3" id="KW-1185">Reference proteome</keyword>
<evidence type="ECO:0000313" key="2">
    <source>
        <dbReference type="EMBL" id="MBF8186007.1"/>
    </source>
</evidence>
<evidence type="ECO:0000313" key="3">
    <source>
        <dbReference type="Proteomes" id="UP000605361"/>
    </source>
</evidence>
<comment type="caution">
    <text evidence="2">The sequence shown here is derived from an EMBL/GenBank/DDBJ whole genome shotgun (WGS) entry which is preliminary data.</text>
</comment>
<dbReference type="PANTHER" id="PTHR43861">
    <property type="entry name" value="TRANS-ACONITATE 2-METHYLTRANSFERASE-RELATED"/>
    <property type="match status" value="1"/>
</dbReference>
<accession>A0A931EY13</accession>
<evidence type="ECO:0000256" key="1">
    <source>
        <dbReference type="ARBA" id="ARBA00022679"/>
    </source>
</evidence>
<dbReference type="CDD" id="cd02440">
    <property type="entry name" value="AdoMet_MTases"/>
    <property type="match status" value="1"/>
</dbReference>
<proteinExistence type="predicted"/>
<organism evidence="2 3">
    <name type="scientific">Nonomuraea cypriaca</name>
    <dbReference type="NCBI Taxonomy" id="1187855"/>
    <lineage>
        <taxon>Bacteria</taxon>
        <taxon>Bacillati</taxon>
        <taxon>Actinomycetota</taxon>
        <taxon>Actinomycetes</taxon>
        <taxon>Streptosporangiales</taxon>
        <taxon>Streptosporangiaceae</taxon>
        <taxon>Nonomuraea</taxon>
    </lineage>
</organism>